<dbReference type="GO" id="GO:0098542">
    <property type="term" value="P:defense response to other organism"/>
    <property type="evidence" value="ECO:0007669"/>
    <property type="project" value="TreeGrafter"/>
</dbReference>
<dbReference type="PANTHER" id="PTHR23155:SF1076">
    <property type="entry name" value="LEUCINE-RICH REPEAT (LRR) FAMILY PROTEIN-RELATED"/>
    <property type="match status" value="1"/>
</dbReference>
<gene>
    <name evidence="1" type="ORF">COLO4_20344</name>
</gene>
<dbReference type="Proteomes" id="UP000187203">
    <property type="component" value="Unassembled WGS sequence"/>
</dbReference>
<name>A0A1R3J084_9ROSI</name>
<dbReference type="OrthoDB" id="1670308at2759"/>
<dbReference type="EMBL" id="AWUE01017135">
    <property type="protein sequence ID" value="OMO88242.1"/>
    <property type="molecule type" value="Genomic_DNA"/>
</dbReference>
<proteinExistence type="predicted"/>
<evidence type="ECO:0000313" key="1">
    <source>
        <dbReference type="EMBL" id="OMO88242.1"/>
    </source>
</evidence>
<dbReference type="AlphaFoldDB" id="A0A1R3J084"/>
<accession>A0A1R3J084</accession>
<organism evidence="1 2">
    <name type="scientific">Corchorus olitorius</name>
    <dbReference type="NCBI Taxonomy" id="93759"/>
    <lineage>
        <taxon>Eukaryota</taxon>
        <taxon>Viridiplantae</taxon>
        <taxon>Streptophyta</taxon>
        <taxon>Embryophyta</taxon>
        <taxon>Tracheophyta</taxon>
        <taxon>Spermatophyta</taxon>
        <taxon>Magnoliopsida</taxon>
        <taxon>eudicotyledons</taxon>
        <taxon>Gunneridae</taxon>
        <taxon>Pentapetalae</taxon>
        <taxon>rosids</taxon>
        <taxon>malvids</taxon>
        <taxon>Malvales</taxon>
        <taxon>Malvaceae</taxon>
        <taxon>Grewioideae</taxon>
        <taxon>Apeibeae</taxon>
        <taxon>Corchorus</taxon>
    </lineage>
</organism>
<protein>
    <submittedName>
        <fullName evidence="1">Uncharacterized protein</fullName>
    </submittedName>
</protein>
<sequence length="316" mass="36169">MISARFKEIHALLQDATAAAKKAGDKEYGIVSQLRLICDELEIKADASEIAENLLHSQMADYLKVIEEDVSRVLRDLSRLSSGYDTSYFRQVMERDLRTLRINLYLVKSRIPVPYTDPSGGYSVSELASIIEWPAFLRLYNLSDANFLFESGYFGKQDKDNYDSLDESQKKCLLCLAIFPEEAEIQKRLLRIWWAAEGFVTLDHVDEILDIFVNRGFIEPVYKKGGRQASSSFKMHPLTRSLVIKLAQRAGFFDFELDAKLTDCRSRRACLAEETCLSYDEKEQQITNLKKLKALFNINGKQGLSNATSRWKKQTS</sequence>
<dbReference type="STRING" id="93759.A0A1R3J084"/>
<reference evidence="2" key="1">
    <citation type="submission" date="2013-09" db="EMBL/GenBank/DDBJ databases">
        <title>Corchorus olitorius genome sequencing.</title>
        <authorList>
            <person name="Alam M."/>
            <person name="Haque M.S."/>
            <person name="Islam M.S."/>
            <person name="Emdad E.M."/>
            <person name="Islam M.M."/>
            <person name="Ahmed B."/>
            <person name="Halim A."/>
            <person name="Hossen Q.M.M."/>
            <person name="Hossain M.Z."/>
            <person name="Ahmed R."/>
            <person name="Khan M.M."/>
            <person name="Islam R."/>
            <person name="Rashid M.M."/>
            <person name="Khan S.A."/>
            <person name="Rahman M.S."/>
            <person name="Alam M."/>
            <person name="Yahiya A.S."/>
            <person name="Khan M.S."/>
            <person name="Azam M.S."/>
            <person name="Haque T."/>
            <person name="Lashkar M.Z.H."/>
            <person name="Akhand A.I."/>
            <person name="Morshed G."/>
            <person name="Roy S."/>
            <person name="Uddin K.S."/>
            <person name="Rabeya T."/>
            <person name="Hossain A.S."/>
            <person name="Chowdhury A."/>
            <person name="Snigdha A.R."/>
            <person name="Mortoza M.S."/>
            <person name="Matin S.A."/>
            <person name="Hoque S.M.E."/>
            <person name="Islam M.K."/>
            <person name="Roy D.K."/>
            <person name="Haider R."/>
            <person name="Moosa M.M."/>
            <person name="Elias S.M."/>
            <person name="Hasan A.M."/>
            <person name="Jahan S."/>
            <person name="Shafiuddin M."/>
            <person name="Mahmood N."/>
            <person name="Shommy N.S."/>
        </authorList>
    </citation>
    <scope>NUCLEOTIDE SEQUENCE [LARGE SCALE GENOMIC DNA]</scope>
    <source>
        <strain evidence="2">cv. O-4</strain>
    </source>
</reference>
<dbReference type="PANTHER" id="PTHR23155">
    <property type="entry name" value="DISEASE RESISTANCE PROTEIN RP"/>
    <property type="match status" value="1"/>
</dbReference>
<comment type="caution">
    <text evidence="1">The sequence shown here is derived from an EMBL/GenBank/DDBJ whole genome shotgun (WGS) entry which is preliminary data.</text>
</comment>
<dbReference type="InterPro" id="IPR036388">
    <property type="entry name" value="WH-like_DNA-bd_sf"/>
</dbReference>
<dbReference type="InterPro" id="IPR044974">
    <property type="entry name" value="Disease_R_plants"/>
</dbReference>
<evidence type="ECO:0000313" key="2">
    <source>
        <dbReference type="Proteomes" id="UP000187203"/>
    </source>
</evidence>
<keyword evidence="2" id="KW-1185">Reference proteome</keyword>
<dbReference type="Gene3D" id="1.10.10.10">
    <property type="entry name" value="Winged helix-like DNA-binding domain superfamily/Winged helix DNA-binding domain"/>
    <property type="match status" value="1"/>
</dbReference>